<evidence type="ECO:0000313" key="2">
    <source>
        <dbReference type="EMBL" id="PKU26305.1"/>
    </source>
</evidence>
<accession>A0A2N3Q0W3</accession>
<dbReference type="Gene3D" id="1.10.530.10">
    <property type="match status" value="1"/>
</dbReference>
<dbReference type="AlphaFoldDB" id="A0A2N3Q0W3"/>
<dbReference type="SUPFAM" id="SSF53955">
    <property type="entry name" value="Lysozyme-like"/>
    <property type="match status" value="1"/>
</dbReference>
<dbReference type="Proteomes" id="UP000233293">
    <property type="component" value="Unassembled WGS sequence"/>
</dbReference>
<evidence type="ECO:0000256" key="1">
    <source>
        <dbReference type="SAM" id="MobiDB-lite"/>
    </source>
</evidence>
<dbReference type="InterPro" id="IPR023346">
    <property type="entry name" value="Lysozyme-like_dom_sf"/>
</dbReference>
<sequence length="258" mass="28158">MNAASLMRQAPNQDGRTGSPKHATGRWRHALSAALLMAAACAAGLPARAAVVGWEEGCLPFIPPAERYYHLPPGLLQAIALTESGQEGAPYPWALNIAGQPVIAPSYQAAAGHLRDAEGRPRRDIAVGCMQIHMQYHLDRFIEPEWALHPRYNVWYAALYLDTLRRQYGDMASAIAHYHGSDPIAQRDYLCRVSAHLANTAPATRESLGLAICERVAIHERTGTNGLAVATSVRRRVTADMMAARRVGRIIVLGSDRP</sequence>
<proteinExistence type="predicted"/>
<dbReference type="OrthoDB" id="5945995at2"/>
<dbReference type="RefSeq" id="WP_101248535.1">
    <property type="nucleotide sequence ID" value="NZ_PIUM01000001.1"/>
</dbReference>
<dbReference type="EMBL" id="PIUM01000001">
    <property type="protein sequence ID" value="PKU26305.1"/>
    <property type="molecule type" value="Genomic_DNA"/>
</dbReference>
<comment type="caution">
    <text evidence="2">The sequence shown here is derived from an EMBL/GenBank/DDBJ whole genome shotgun (WGS) entry which is preliminary data.</text>
</comment>
<organism evidence="2 3">
    <name type="scientific">Telmatospirillum siberiense</name>
    <dbReference type="NCBI Taxonomy" id="382514"/>
    <lineage>
        <taxon>Bacteria</taxon>
        <taxon>Pseudomonadati</taxon>
        <taxon>Pseudomonadota</taxon>
        <taxon>Alphaproteobacteria</taxon>
        <taxon>Rhodospirillales</taxon>
        <taxon>Rhodospirillaceae</taxon>
        <taxon>Telmatospirillum</taxon>
    </lineage>
</organism>
<gene>
    <name evidence="2" type="ORF">CWS72_00145</name>
</gene>
<protein>
    <submittedName>
        <fullName evidence="2">Uncharacterized protein</fullName>
    </submittedName>
</protein>
<name>A0A2N3Q0W3_9PROT</name>
<keyword evidence="3" id="KW-1185">Reference proteome</keyword>
<feature type="region of interest" description="Disordered" evidence="1">
    <location>
        <begin position="1"/>
        <end position="24"/>
    </location>
</feature>
<reference evidence="3" key="1">
    <citation type="submission" date="2017-12" db="EMBL/GenBank/DDBJ databases">
        <title>Draft genome sequence of Telmatospirillum siberiense 26-4b1T, an acidotolerant peatland alphaproteobacterium potentially involved in sulfur cycling.</title>
        <authorList>
            <person name="Hausmann B."/>
            <person name="Pjevac P."/>
            <person name="Schreck K."/>
            <person name="Herbold C.W."/>
            <person name="Daims H."/>
            <person name="Wagner M."/>
            <person name="Pester M."/>
            <person name="Loy A."/>
        </authorList>
    </citation>
    <scope>NUCLEOTIDE SEQUENCE [LARGE SCALE GENOMIC DNA]</scope>
    <source>
        <strain evidence="3">26-4b1</strain>
    </source>
</reference>
<evidence type="ECO:0000313" key="3">
    <source>
        <dbReference type="Proteomes" id="UP000233293"/>
    </source>
</evidence>